<dbReference type="Pfam" id="PF09995">
    <property type="entry name" value="MPAB_Lcp_cat"/>
    <property type="match status" value="1"/>
</dbReference>
<accession>A0A841JFT3</accession>
<comment type="caution">
    <text evidence="2">The sequence shown here is derived from an EMBL/GenBank/DDBJ whole genome shotgun (WGS) entry which is preliminary data.</text>
</comment>
<organism evidence="2 3">
    <name type="scientific">Mucilaginibacter lappiensis</name>
    <dbReference type="NCBI Taxonomy" id="354630"/>
    <lineage>
        <taxon>Bacteria</taxon>
        <taxon>Pseudomonadati</taxon>
        <taxon>Bacteroidota</taxon>
        <taxon>Sphingobacteriia</taxon>
        <taxon>Sphingobacteriales</taxon>
        <taxon>Sphingobacteriaceae</taxon>
        <taxon>Mucilaginibacter</taxon>
    </lineage>
</organism>
<sequence length="258" mass="29839">MEYFVDERSIVRKIWGKADTILFIFAGAAAEFALNKAVDWLYYTGKLPADPLGRLFSTVAYSRQIIFSERDAALKAIDQITTIHQGVETSRGAQIPDWAYRDVLFLLIDLSISSYELLERPLTLLEKAQTFAVFKRVGTRMQLSGLPDTYSEYLNMRREHLQQNLVRSELTVDLYHQYRHHLGAARYQVLKQAQLLVAPPEVRNHLRLNTLPWLRPILWGYKFLKLLKLHTFLRNALLPAAYKTQILSLESEVLSNES</sequence>
<feature type="domain" description="ER-bound oxygenase mpaB/mpaB'/Rubber oxygenase catalytic" evidence="1">
    <location>
        <begin position="25"/>
        <end position="213"/>
    </location>
</feature>
<reference evidence="2 3" key="1">
    <citation type="submission" date="2020-08" db="EMBL/GenBank/DDBJ databases">
        <title>Genomic Encyclopedia of Type Strains, Phase IV (KMG-V): Genome sequencing to study the core and pangenomes of soil and plant-associated prokaryotes.</title>
        <authorList>
            <person name="Whitman W."/>
        </authorList>
    </citation>
    <scope>NUCLEOTIDE SEQUENCE [LARGE SCALE GENOMIC DNA]</scope>
    <source>
        <strain evidence="2 3">MP601</strain>
    </source>
</reference>
<dbReference type="RefSeq" id="WP_183586039.1">
    <property type="nucleotide sequence ID" value="NZ_JACHCA010000002.1"/>
</dbReference>
<evidence type="ECO:0000259" key="1">
    <source>
        <dbReference type="Pfam" id="PF09995"/>
    </source>
</evidence>
<dbReference type="AlphaFoldDB" id="A0A841JFT3"/>
<dbReference type="Proteomes" id="UP000548326">
    <property type="component" value="Unassembled WGS sequence"/>
</dbReference>
<evidence type="ECO:0000313" key="2">
    <source>
        <dbReference type="EMBL" id="MBB6126911.1"/>
    </source>
</evidence>
<protein>
    <submittedName>
        <fullName evidence="2">Uncharacterized protein (DUF2236 family)</fullName>
    </submittedName>
</protein>
<name>A0A841JFT3_9SPHI</name>
<evidence type="ECO:0000313" key="3">
    <source>
        <dbReference type="Proteomes" id="UP000548326"/>
    </source>
</evidence>
<proteinExistence type="predicted"/>
<dbReference type="InterPro" id="IPR018713">
    <property type="entry name" value="MPAB/Lcp_cat_dom"/>
</dbReference>
<dbReference type="GO" id="GO:0016491">
    <property type="term" value="F:oxidoreductase activity"/>
    <property type="evidence" value="ECO:0007669"/>
    <property type="project" value="InterPro"/>
</dbReference>
<gene>
    <name evidence="2" type="ORF">HDF22_001016</name>
</gene>
<dbReference type="EMBL" id="JACHCA010000002">
    <property type="protein sequence ID" value="MBB6126911.1"/>
    <property type="molecule type" value="Genomic_DNA"/>
</dbReference>